<dbReference type="EMBL" id="FO704551">
    <property type="protein sequence ID" value="CDG23237.1"/>
    <property type="molecule type" value="Genomic_DNA"/>
</dbReference>
<reference evidence="1 2" key="1">
    <citation type="submission" date="2013-07" db="EMBL/GenBank/DDBJ databases">
        <authorList>
            <person name="Genoscope - CEA"/>
        </authorList>
    </citation>
    <scope>NUCLEOTIDE SEQUENCE [LARGE SCALE GENOMIC DNA]</scope>
    <source>
        <strain evidence="1 2">G6</strain>
    </source>
</reference>
<protein>
    <submittedName>
        <fullName evidence="1">Uncharacterized protein</fullName>
    </submittedName>
</protein>
<name>A0A068R7N2_9GAMM</name>
<dbReference type="AlphaFoldDB" id="A0A068R7N2"/>
<accession>A0A068R7N2</accession>
<dbReference type="Proteomes" id="UP000032735">
    <property type="component" value="Chromosome"/>
</dbReference>
<dbReference type="KEGG" id="xpo:XPG1_3610"/>
<evidence type="ECO:0000313" key="1">
    <source>
        <dbReference type="EMBL" id="CDG23237.1"/>
    </source>
</evidence>
<evidence type="ECO:0000313" key="2">
    <source>
        <dbReference type="Proteomes" id="UP000032735"/>
    </source>
</evidence>
<organism evidence="1 2">
    <name type="scientific">Xenorhabdus poinarii G6</name>
    <dbReference type="NCBI Taxonomy" id="1354304"/>
    <lineage>
        <taxon>Bacteria</taxon>
        <taxon>Pseudomonadati</taxon>
        <taxon>Pseudomonadota</taxon>
        <taxon>Gammaproteobacteria</taxon>
        <taxon>Enterobacterales</taxon>
        <taxon>Morganellaceae</taxon>
        <taxon>Xenorhabdus</taxon>
    </lineage>
</organism>
<gene>
    <name evidence="1" type="ORF">XPG1_3610</name>
</gene>
<proteinExistence type="predicted"/>
<keyword evidence="2" id="KW-1185">Reference proteome</keyword>
<sequence>MLKNYTKQVKVFHFQLAKHYILI</sequence>
<dbReference type="HOGENOM" id="CLU_3423229_0_0_6"/>